<dbReference type="EMBL" id="CAJNYT010000068">
    <property type="protein sequence ID" value="CAF3326128.1"/>
    <property type="molecule type" value="Genomic_DNA"/>
</dbReference>
<dbReference type="Proteomes" id="UP000663848">
    <property type="component" value="Unassembled WGS sequence"/>
</dbReference>
<reference evidence="2" key="1">
    <citation type="submission" date="2021-02" db="EMBL/GenBank/DDBJ databases">
        <authorList>
            <person name="Nowell W R."/>
        </authorList>
    </citation>
    <scope>NUCLEOTIDE SEQUENCE</scope>
</reference>
<accession>A0A821DET9</accession>
<gene>
    <name evidence="1" type="ORF">GRG538_LOCUS2976</name>
    <name evidence="2" type="ORF">QYT958_LOCUS12815</name>
</gene>
<dbReference type="EMBL" id="CAJOBR010001593">
    <property type="protein sequence ID" value="CAF4620459.1"/>
    <property type="molecule type" value="Genomic_DNA"/>
</dbReference>
<sequence>MEFLKSWQPWKHISTRLQTTNAGSIDIVIPGIESVTASNSFFTIDILFFRPRAKILMEVMFDYHPIHFMTLFFNPRTRKMQQYTSDERNSCLEYIKQEMIIFATISDNDTQSKDNNNIKSIERRPGEVNQALRIIQQYYEEEE</sequence>
<organism evidence="2 3">
    <name type="scientific">Rotaria socialis</name>
    <dbReference type="NCBI Taxonomy" id="392032"/>
    <lineage>
        <taxon>Eukaryota</taxon>
        <taxon>Metazoa</taxon>
        <taxon>Spiralia</taxon>
        <taxon>Gnathifera</taxon>
        <taxon>Rotifera</taxon>
        <taxon>Eurotatoria</taxon>
        <taxon>Bdelloidea</taxon>
        <taxon>Philodinida</taxon>
        <taxon>Philodinidae</taxon>
        <taxon>Rotaria</taxon>
    </lineage>
</organism>
<protein>
    <submittedName>
        <fullName evidence="2">Uncharacterized protein</fullName>
    </submittedName>
</protein>
<comment type="caution">
    <text evidence="2">The sequence shown here is derived from an EMBL/GenBank/DDBJ whole genome shotgun (WGS) entry which is preliminary data.</text>
</comment>
<proteinExistence type="predicted"/>
<dbReference type="Proteomes" id="UP000663872">
    <property type="component" value="Unassembled WGS sequence"/>
</dbReference>
<evidence type="ECO:0000313" key="2">
    <source>
        <dbReference type="EMBL" id="CAF4620459.1"/>
    </source>
</evidence>
<name>A0A821DET9_9BILA</name>
<dbReference type="AlphaFoldDB" id="A0A821DET9"/>
<evidence type="ECO:0000313" key="3">
    <source>
        <dbReference type="Proteomes" id="UP000663848"/>
    </source>
</evidence>
<evidence type="ECO:0000313" key="1">
    <source>
        <dbReference type="EMBL" id="CAF3326128.1"/>
    </source>
</evidence>